<evidence type="ECO:0000256" key="1">
    <source>
        <dbReference type="SAM" id="MobiDB-lite"/>
    </source>
</evidence>
<dbReference type="InterPro" id="IPR029016">
    <property type="entry name" value="GAF-like_dom_sf"/>
</dbReference>
<sequence>MPLHSTGVGLSCSPAHRPPCRSGSWATSPPIRPARTRQTPQKLRRVLADVRHSGFATVTLTVPWPRTSVAAPPLGFGGKVYAALSVVMPRAAVDHKDDERRSSRDLFCTAAAPGDATARVEIEGLLSAPTSRPLCHSCALPPADLVCSHLLHPQVTSVTDAGGIKSRDVVSALCDRGQKEVEEPEGCTAGGHSCWQRRVEVKPVRPARLPPLSVPEAFDVTDLAWRLAFGQRERFRGKPGSMKNTASLAVDCADLEEFESRMSALADVIDQIWPGDALLPADIDVEKASRSLDRLTEVLRHRLPASQQARVEEAVSALRRIRQVRNALQHSRTRGGLLAALRNLGVHDASPSWDDTWNIVRAQTVDALKILREELVQFSETSEIST</sequence>
<dbReference type="Gene3D" id="3.30.450.40">
    <property type="match status" value="1"/>
</dbReference>
<name>A0ABV9W1H3_9ACTN</name>
<feature type="region of interest" description="Disordered" evidence="1">
    <location>
        <begin position="1"/>
        <end position="41"/>
    </location>
</feature>
<keyword evidence="4" id="KW-1185">Reference proteome</keyword>
<organism evidence="3 4">
    <name type="scientific">Dactylosporangium cerinum</name>
    <dbReference type="NCBI Taxonomy" id="1434730"/>
    <lineage>
        <taxon>Bacteria</taxon>
        <taxon>Bacillati</taxon>
        <taxon>Actinomycetota</taxon>
        <taxon>Actinomycetes</taxon>
        <taxon>Micromonosporales</taxon>
        <taxon>Micromonosporaceae</taxon>
        <taxon>Dactylosporangium</taxon>
    </lineage>
</organism>
<protein>
    <recommendedName>
        <fullName evidence="2">IclR-ED domain-containing protein</fullName>
    </recommendedName>
</protein>
<gene>
    <name evidence="3" type="ORF">ACFPIJ_29040</name>
</gene>
<evidence type="ECO:0000313" key="3">
    <source>
        <dbReference type="EMBL" id="MFC5001869.1"/>
    </source>
</evidence>
<evidence type="ECO:0000259" key="2">
    <source>
        <dbReference type="PROSITE" id="PS51078"/>
    </source>
</evidence>
<dbReference type="Proteomes" id="UP001595912">
    <property type="component" value="Unassembled WGS sequence"/>
</dbReference>
<dbReference type="RefSeq" id="WP_380120908.1">
    <property type="nucleotide sequence ID" value="NZ_JBHSIU010000041.1"/>
</dbReference>
<proteinExistence type="predicted"/>
<feature type="domain" description="IclR-ED" evidence="2">
    <location>
        <begin position="1"/>
        <end position="128"/>
    </location>
</feature>
<evidence type="ECO:0000313" key="4">
    <source>
        <dbReference type="Proteomes" id="UP001595912"/>
    </source>
</evidence>
<dbReference type="PROSITE" id="PS51078">
    <property type="entry name" value="ICLR_ED"/>
    <property type="match status" value="1"/>
</dbReference>
<reference evidence="4" key="1">
    <citation type="journal article" date="2019" name="Int. J. Syst. Evol. Microbiol.">
        <title>The Global Catalogue of Microorganisms (GCM) 10K type strain sequencing project: providing services to taxonomists for standard genome sequencing and annotation.</title>
        <authorList>
            <consortium name="The Broad Institute Genomics Platform"/>
            <consortium name="The Broad Institute Genome Sequencing Center for Infectious Disease"/>
            <person name="Wu L."/>
            <person name="Ma J."/>
        </authorList>
    </citation>
    <scope>NUCLEOTIDE SEQUENCE [LARGE SCALE GENOMIC DNA]</scope>
    <source>
        <strain evidence="4">CGMCC 4.7152</strain>
    </source>
</reference>
<accession>A0ABV9W1H3</accession>
<dbReference type="SUPFAM" id="SSF55781">
    <property type="entry name" value="GAF domain-like"/>
    <property type="match status" value="1"/>
</dbReference>
<dbReference type="InterPro" id="IPR014757">
    <property type="entry name" value="Tscrpt_reg_IclR_C"/>
</dbReference>
<dbReference type="EMBL" id="JBHSIU010000041">
    <property type="protein sequence ID" value="MFC5001869.1"/>
    <property type="molecule type" value="Genomic_DNA"/>
</dbReference>
<comment type="caution">
    <text evidence="3">The sequence shown here is derived from an EMBL/GenBank/DDBJ whole genome shotgun (WGS) entry which is preliminary data.</text>
</comment>